<evidence type="ECO:0000256" key="1">
    <source>
        <dbReference type="SAM" id="Phobius"/>
    </source>
</evidence>
<protein>
    <submittedName>
        <fullName evidence="2">Uncharacterized protein</fullName>
    </submittedName>
</protein>
<accession>A0ABT9Q012</accession>
<organism evidence="2 3">
    <name type="scientific">Neorhizobium huautlense</name>
    <dbReference type="NCBI Taxonomy" id="67774"/>
    <lineage>
        <taxon>Bacteria</taxon>
        <taxon>Pseudomonadati</taxon>
        <taxon>Pseudomonadota</taxon>
        <taxon>Alphaproteobacteria</taxon>
        <taxon>Hyphomicrobiales</taxon>
        <taxon>Rhizobiaceae</taxon>
        <taxon>Rhizobium/Agrobacterium group</taxon>
        <taxon>Neorhizobium</taxon>
    </lineage>
</organism>
<keyword evidence="3" id="KW-1185">Reference proteome</keyword>
<comment type="caution">
    <text evidence="2">The sequence shown here is derived from an EMBL/GenBank/DDBJ whole genome shotgun (WGS) entry which is preliminary data.</text>
</comment>
<gene>
    <name evidence="2" type="ORF">J2T09_004853</name>
</gene>
<reference evidence="2 3" key="1">
    <citation type="submission" date="2023-07" db="EMBL/GenBank/DDBJ databases">
        <title>Sorghum-associated microbial communities from plants grown in Nebraska, USA.</title>
        <authorList>
            <person name="Schachtman D."/>
        </authorList>
    </citation>
    <scope>NUCLEOTIDE SEQUENCE [LARGE SCALE GENOMIC DNA]</scope>
    <source>
        <strain evidence="2 3">DS1307</strain>
    </source>
</reference>
<sequence length="32" mass="3533">MSTEKNVVYGLTKVFVALLIVVFVGVCIYLIT</sequence>
<keyword evidence="1" id="KW-1133">Transmembrane helix</keyword>
<feature type="transmembrane region" description="Helical" evidence="1">
    <location>
        <begin position="7"/>
        <end position="31"/>
    </location>
</feature>
<evidence type="ECO:0000313" key="2">
    <source>
        <dbReference type="EMBL" id="MDP9840073.1"/>
    </source>
</evidence>
<dbReference type="EMBL" id="JAUSRF010000022">
    <property type="protein sequence ID" value="MDP9840073.1"/>
    <property type="molecule type" value="Genomic_DNA"/>
</dbReference>
<keyword evidence="1" id="KW-0472">Membrane</keyword>
<name>A0ABT9Q012_9HYPH</name>
<keyword evidence="1" id="KW-0812">Transmembrane</keyword>
<dbReference type="Proteomes" id="UP001241472">
    <property type="component" value="Unassembled WGS sequence"/>
</dbReference>
<proteinExistence type="predicted"/>
<evidence type="ECO:0000313" key="3">
    <source>
        <dbReference type="Proteomes" id="UP001241472"/>
    </source>
</evidence>